<dbReference type="InterPro" id="IPR036259">
    <property type="entry name" value="MFS_trans_sf"/>
</dbReference>
<keyword evidence="2" id="KW-0813">Transport</keyword>
<dbReference type="PANTHER" id="PTHR23513">
    <property type="entry name" value="INTEGRAL MEMBRANE EFFLUX PROTEIN-RELATED"/>
    <property type="match status" value="1"/>
</dbReference>
<feature type="transmembrane region" description="Helical" evidence="7">
    <location>
        <begin position="102"/>
        <end position="119"/>
    </location>
</feature>
<dbReference type="Proteomes" id="UP000622552">
    <property type="component" value="Unassembled WGS sequence"/>
</dbReference>
<organism evidence="8 9">
    <name type="scientific">Longispora fulva</name>
    <dbReference type="NCBI Taxonomy" id="619741"/>
    <lineage>
        <taxon>Bacteria</taxon>
        <taxon>Bacillati</taxon>
        <taxon>Actinomycetota</taxon>
        <taxon>Actinomycetes</taxon>
        <taxon>Micromonosporales</taxon>
        <taxon>Micromonosporaceae</taxon>
        <taxon>Longispora</taxon>
    </lineage>
</organism>
<feature type="transmembrane region" description="Helical" evidence="7">
    <location>
        <begin position="76"/>
        <end position="96"/>
    </location>
</feature>
<feature type="transmembrane region" description="Helical" evidence="7">
    <location>
        <begin position="225"/>
        <end position="246"/>
    </location>
</feature>
<dbReference type="GO" id="GO:0005886">
    <property type="term" value="C:plasma membrane"/>
    <property type="evidence" value="ECO:0007669"/>
    <property type="project" value="UniProtKB-SubCell"/>
</dbReference>
<keyword evidence="9" id="KW-1185">Reference proteome</keyword>
<evidence type="ECO:0000256" key="4">
    <source>
        <dbReference type="ARBA" id="ARBA00022692"/>
    </source>
</evidence>
<evidence type="ECO:0000256" key="2">
    <source>
        <dbReference type="ARBA" id="ARBA00022448"/>
    </source>
</evidence>
<name>A0A8J7G7P3_9ACTN</name>
<evidence type="ECO:0000313" key="9">
    <source>
        <dbReference type="Proteomes" id="UP000622552"/>
    </source>
</evidence>
<dbReference type="SUPFAM" id="SSF103473">
    <property type="entry name" value="MFS general substrate transporter"/>
    <property type="match status" value="1"/>
</dbReference>
<evidence type="ECO:0000256" key="1">
    <source>
        <dbReference type="ARBA" id="ARBA00004651"/>
    </source>
</evidence>
<dbReference type="Gene3D" id="1.20.1250.20">
    <property type="entry name" value="MFS general substrate transporter like domains"/>
    <property type="match status" value="1"/>
</dbReference>
<proteinExistence type="predicted"/>
<feature type="transmembrane region" description="Helical" evidence="7">
    <location>
        <begin position="312"/>
        <end position="335"/>
    </location>
</feature>
<keyword evidence="6 7" id="KW-0472">Membrane</keyword>
<evidence type="ECO:0000256" key="3">
    <source>
        <dbReference type="ARBA" id="ARBA00022475"/>
    </source>
</evidence>
<feature type="transmembrane region" description="Helical" evidence="7">
    <location>
        <begin position="54"/>
        <end position="69"/>
    </location>
</feature>
<sequence length="420" mass="44714">MSRLVQIDGYRRFWAASTVSVFGTHITTIALQILVVEGLRASATEYGLVSSARWLPYLLFGLVAGVLIDRHRRRPVLVWSDLGRGLLLAAIPLLYLGEALSLTTLAGLLFCFGMLSLLYDTAEQAYLPRLVPRELLTPANAQLQLTTNLAQTAGPALGGVLIRVITAPIAIVVDAVSYLASGLVLATIRTSEPAPQPDERRDLVRELREGLSYVYRHRLLRAHAINGHLWFLVHSALTTVLTFFVVEKGQLGLGAFGLGLVYAAGGVGAVLGNALSSRLSARLDAGPTMVLCSLAKALPWLLVVFARPGSAALPMVAFGLFGFWFLLGVCGPVEMGWRQSITPDALQARMGGTIRSVNRAAVVIGAPLGGLLADHTSDRCALWAGIVGLAVAGGYAYCSPLRRASYADAAPEAQPASPRV</sequence>
<feature type="transmembrane region" description="Helical" evidence="7">
    <location>
        <begin position="252"/>
        <end position="276"/>
    </location>
</feature>
<dbReference type="Pfam" id="PF05977">
    <property type="entry name" value="MFS_3"/>
    <property type="match status" value="1"/>
</dbReference>
<feature type="transmembrane region" description="Helical" evidence="7">
    <location>
        <begin position="12"/>
        <end position="34"/>
    </location>
</feature>
<protein>
    <submittedName>
        <fullName evidence="8">Putative MFS family arabinose efflux permease</fullName>
    </submittedName>
</protein>
<dbReference type="InterPro" id="IPR010290">
    <property type="entry name" value="TM_effector"/>
</dbReference>
<evidence type="ECO:0000256" key="6">
    <source>
        <dbReference type="ARBA" id="ARBA00023136"/>
    </source>
</evidence>
<comment type="caution">
    <text evidence="8">The sequence shown here is derived from an EMBL/GenBank/DDBJ whole genome shotgun (WGS) entry which is preliminary data.</text>
</comment>
<dbReference type="AlphaFoldDB" id="A0A8J7G7P3"/>
<keyword evidence="3" id="KW-1003">Cell membrane</keyword>
<keyword evidence="5 7" id="KW-1133">Transmembrane helix</keyword>
<reference evidence="8" key="1">
    <citation type="submission" date="2020-11" db="EMBL/GenBank/DDBJ databases">
        <title>Sequencing the genomes of 1000 actinobacteria strains.</title>
        <authorList>
            <person name="Klenk H.-P."/>
        </authorList>
    </citation>
    <scope>NUCLEOTIDE SEQUENCE</scope>
    <source>
        <strain evidence="8">DSM 45356</strain>
    </source>
</reference>
<dbReference type="CDD" id="cd06173">
    <property type="entry name" value="MFS_MefA_like"/>
    <property type="match status" value="1"/>
</dbReference>
<evidence type="ECO:0000256" key="7">
    <source>
        <dbReference type="SAM" id="Phobius"/>
    </source>
</evidence>
<keyword evidence="4 7" id="KW-0812">Transmembrane</keyword>
<feature type="transmembrane region" description="Helical" evidence="7">
    <location>
        <begin position="288"/>
        <end position="306"/>
    </location>
</feature>
<accession>A0A8J7G7P3</accession>
<evidence type="ECO:0000256" key="5">
    <source>
        <dbReference type="ARBA" id="ARBA00022989"/>
    </source>
</evidence>
<dbReference type="EMBL" id="JADOUF010000001">
    <property type="protein sequence ID" value="MBG6134440.1"/>
    <property type="molecule type" value="Genomic_DNA"/>
</dbReference>
<evidence type="ECO:0000313" key="8">
    <source>
        <dbReference type="EMBL" id="MBG6134440.1"/>
    </source>
</evidence>
<comment type="subcellular location">
    <subcellularLocation>
        <location evidence="1">Cell membrane</location>
        <topology evidence="1">Multi-pass membrane protein</topology>
    </subcellularLocation>
</comment>
<dbReference type="RefSeq" id="WP_197001682.1">
    <property type="nucleotide sequence ID" value="NZ_BONS01000028.1"/>
</dbReference>
<gene>
    <name evidence="8" type="ORF">IW245_000634</name>
</gene>
<dbReference type="PANTHER" id="PTHR23513:SF6">
    <property type="entry name" value="MAJOR FACILITATOR SUPERFAMILY ASSOCIATED DOMAIN-CONTAINING PROTEIN"/>
    <property type="match status" value="1"/>
</dbReference>